<accession>A0ACD1GB17</accession>
<dbReference type="Proteomes" id="UP000249057">
    <property type="component" value="Unassembled WGS sequence"/>
</dbReference>
<dbReference type="EMBL" id="KZ825337">
    <property type="protein sequence ID" value="RAH46446.1"/>
    <property type="molecule type" value="Genomic_DNA"/>
</dbReference>
<keyword evidence="2" id="KW-1185">Reference proteome</keyword>
<proteinExistence type="predicted"/>
<sequence>MELSTSSQHPALVIFPLLTDKEFDSACNQFLDRVHVANESLMGRLTFQYAQRAIGPILRITRRISHVSIPAYNSQSSADDPIRERYTEAYEDDPEALIRTPEPSVSLHVVYDVLLSPTYQVPVLYFNLRPTDHPGPLGIDAVYQYLVPSQYREELQSVGVMGGISLGYHPESGTPAFFVHPCNTADVMRQIAGHRRVTPETYLIIWLGLVGNRLGLQLPRDFFATDEMRGNSRS</sequence>
<reference evidence="1" key="1">
    <citation type="submission" date="2018-02" db="EMBL/GenBank/DDBJ databases">
        <title>The genomes of Aspergillus section Nigri reveals drivers in fungal speciation.</title>
        <authorList>
            <consortium name="DOE Joint Genome Institute"/>
            <person name="Vesth T.C."/>
            <person name="Nybo J."/>
            <person name="Theobald S."/>
            <person name="Brandl J."/>
            <person name="Frisvad J.C."/>
            <person name="Nielsen K.F."/>
            <person name="Lyhne E.K."/>
            <person name="Kogle M.E."/>
            <person name="Kuo A."/>
            <person name="Riley R."/>
            <person name="Clum A."/>
            <person name="Nolan M."/>
            <person name="Lipzen A."/>
            <person name="Salamov A."/>
            <person name="Henrissat B."/>
            <person name="Wiebenga A."/>
            <person name="De vries R.P."/>
            <person name="Grigoriev I.V."/>
            <person name="Mortensen U.H."/>
            <person name="Andersen M.R."/>
            <person name="Baker S.E."/>
        </authorList>
    </citation>
    <scope>NUCLEOTIDE SEQUENCE</scope>
    <source>
        <strain evidence="1">CBS 621.78</strain>
    </source>
</reference>
<name>A0ACD1GB17_9EURO</name>
<evidence type="ECO:0000313" key="1">
    <source>
        <dbReference type="EMBL" id="RAH46446.1"/>
    </source>
</evidence>
<gene>
    <name evidence="1" type="ORF">BO95DRAFT_361355</name>
</gene>
<evidence type="ECO:0000313" key="2">
    <source>
        <dbReference type="Proteomes" id="UP000249057"/>
    </source>
</evidence>
<organism evidence="1 2">
    <name type="scientific">Aspergillus brunneoviolaceus CBS 621.78</name>
    <dbReference type="NCBI Taxonomy" id="1450534"/>
    <lineage>
        <taxon>Eukaryota</taxon>
        <taxon>Fungi</taxon>
        <taxon>Dikarya</taxon>
        <taxon>Ascomycota</taxon>
        <taxon>Pezizomycotina</taxon>
        <taxon>Eurotiomycetes</taxon>
        <taxon>Eurotiomycetidae</taxon>
        <taxon>Eurotiales</taxon>
        <taxon>Aspergillaceae</taxon>
        <taxon>Aspergillus</taxon>
        <taxon>Aspergillus subgen. Circumdati</taxon>
    </lineage>
</organism>
<protein>
    <submittedName>
        <fullName evidence="1">Autophagy-related protein Atg10</fullName>
    </submittedName>
</protein>